<evidence type="ECO:0000256" key="11">
    <source>
        <dbReference type="SAM" id="MobiDB-lite"/>
    </source>
</evidence>
<dbReference type="Gene3D" id="3.30.365.10">
    <property type="entry name" value="Aldehyde oxidase/xanthine dehydrogenase, molybdopterin binding domain"/>
    <property type="match status" value="3"/>
</dbReference>
<dbReference type="GO" id="GO:0051537">
    <property type="term" value="F:2 iron, 2 sulfur cluster binding"/>
    <property type="evidence" value="ECO:0007669"/>
    <property type="project" value="UniProtKB-KW"/>
</dbReference>
<dbReference type="Pfam" id="PF20256">
    <property type="entry name" value="MoCoBD_2"/>
    <property type="match status" value="2"/>
</dbReference>
<organism evidence="13">
    <name type="scientific">Haptolina brevifila</name>
    <dbReference type="NCBI Taxonomy" id="156173"/>
    <lineage>
        <taxon>Eukaryota</taxon>
        <taxon>Haptista</taxon>
        <taxon>Haptophyta</taxon>
        <taxon>Prymnesiophyceae</taxon>
        <taxon>Prymnesiales</taxon>
        <taxon>Prymnesiaceae</taxon>
        <taxon>Haptolina</taxon>
    </lineage>
</organism>
<keyword evidence="10" id="KW-0040">ANK repeat</keyword>
<evidence type="ECO:0000256" key="10">
    <source>
        <dbReference type="PROSITE-ProRule" id="PRU00023"/>
    </source>
</evidence>
<evidence type="ECO:0000256" key="6">
    <source>
        <dbReference type="ARBA" id="ARBA00023002"/>
    </source>
</evidence>
<evidence type="ECO:0000256" key="5">
    <source>
        <dbReference type="ARBA" id="ARBA00022723"/>
    </source>
</evidence>
<dbReference type="InterPro" id="IPR036770">
    <property type="entry name" value="Ankyrin_rpt-contain_sf"/>
</dbReference>
<reference evidence="13" key="1">
    <citation type="submission" date="2021-01" db="EMBL/GenBank/DDBJ databases">
        <authorList>
            <person name="Corre E."/>
            <person name="Pelletier E."/>
            <person name="Niang G."/>
            <person name="Scheremetjew M."/>
            <person name="Finn R."/>
            <person name="Kale V."/>
            <person name="Holt S."/>
            <person name="Cochrane G."/>
            <person name="Meng A."/>
            <person name="Brown T."/>
            <person name="Cohen L."/>
        </authorList>
    </citation>
    <scope>NUCLEOTIDE SEQUENCE</scope>
    <source>
        <strain evidence="13">UTEX LB 985</strain>
    </source>
</reference>
<evidence type="ECO:0000256" key="1">
    <source>
        <dbReference type="ARBA" id="ARBA00001924"/>
    </source>
</evidence>
<dbReference type="InterPro" id="IPR032675">
    <property type="entry name" value="LRR_dom_sf"/>
</dbReference>
<feature type="region of interest" description="Disordered" evidence="11">
    <location>
        <begin position="301"/>
        <end position="324"/>
    </location>
</feature>
<feature type="domain" description="Aldehyde oxidase/xanthine dehydrogenase second molybdopterin binding" evidence="12">
    <location>
        <begin position="56"/>
        <end position="193"/>
    </location>
</feature>
<dbReference type="InterPro" id="IPR037165">
    <property type="entry name" value="AldOxase/xan_DH_Mopterin-bd_sf"/>
</dbReference>
<dbReference type="PROSITE" id="PS50088">
    <property type="entry name" value="ANK_REPEAT"/>
    <property type="match status" value="5"/>
</dbReference>
<comment type="cofactor">
    <cofactor evidence="9">
        <name>[2Fe-2S] cluster</name>
        <dbReference type="ChEBI" id="CHEBI:190135"/>
    </cofactor>
</comment>
<proteinExistence type="inferred from homology"/>
<dbReference type="EMBL" id="HBGU01079656">
    <property type="protein sequence ID" value="CAD9546648.1"/>
    <property type="molecule type" value="Transcribed_RNA"/>
</dbReference>
<comment type="cofactor">
    <cofactor evidence="1">
        <name>Mo-molybdopterin</name>
        <dbReference type="ChEBI" id="CHEBI:71302"/>
    </cofactor>
</comment>
<feature type="repeat" description="ANK" evidence="10">
    <location>
        <begin position="1361"/>
        <end position="1386"/>
    </location>
</feature>
<feature type="repeat" description="ANK" evidence="10">
    <location>
        <begin position="1532"/>
        <end position="1564"/>
    </location>
</feature>
<dbReference type="SMART" id="SM00248">
    <property type="entry name" value="ANK"/>
    <property type="match status" value="11"/>
</dbReference>
<name>A0A7S2JG02_9EUKA</name>
<evidence type="ECO:0000256" key="7">
    <source>
        <dbReference type="ARBA" id="ARBA00023004"/>
    </source>
</evidence>
<keyword evidence="5" id="KW-0479">Metal-binding</keyword>
<keyword evidence="8" id="KW-0411">Iron-sulfur</keyword>
<evidence type="ECO:0000259" key="12">
    <source>
        <dbReference type="Pfam" id="PF20256"/>
    </source>
</evidence>
<dbReference type="InterPro" id="IPR016208">
    <property type="entry name" value="Ald_Oxase/xanthine_DH-like"/>
</dbReference>
<dbReference type="PROSITE" id="PS50297">
    <property type="entry name" value="ANK_REP_REGION"/>
    <property type="match status" value="5"/>
</dbReference>
<comment type="cofactor">
    <cofactor evidence="2">
        <name>FAD</name>
        <dbReference type="ChEBI" id="CHEBI:57692"/>
    </cofactor>
</comment>
<gene>
    <name evidence="13" type="ORF">CBRE1094_LOCUS43458</name>
</gene>
<evidence type="ECO:0000256" key="9">
    <source>
        <dbReference type="ARBA" id="ARBA00034078"/>
    </source>
</evidence>
<dbReference type="SUPFAM" id="SSF48403">
    <property type="entry name" value="Ankyrin repeat"/>
    <property type="match status" value="2"/>
</dbReference>
<dbReference type="Pfam" id="PF12796">
    <property type="entry name" value="Ank_2"/>
    <property type="match status" value="5"/>
</dbReference>
<feature type="repeat" description="ANK" evidence="10">
    <location>
        <begin position="1591"/>
        <end position="1623"/>
    </location>
</feature>
<dbReference type="PANTHER" id="PTHR45444">
    <property type="entry name" value="XANTHINE DEHYDROGENASE"/>
    <property type="match status" value="1"/>
</dbReference>
<dbReference type="GO" id="GO:0005506">
    <property type="term" value="F:iron ion binding"/>
    <property type="evidence" value="ECO:0007669"/>
    <property type="project" value="InterPro"/>
</dbReference>
<evidence type="ECO:0000313" key="13">
    <source>
        <dbReference type="EMBL" id="CAD9546648.1"/>
    </source>
</evidence>
<evidence type="ECO:0000256" key="4">
    <source>
        <dbReference type="ARBA" id="ARBA00022714"/>
    </source>
</evidence>
<dbReference type="SMART" id="SM00368">
    <property type="entry name" value="LRR_RI"/>
    <property type="match status" value="3"/>
</dbReference>
<dbReference type="InterPro" id="IPR002110">
    <property type="entry name" value="Ankyrin_rpt"/>
</dbReference>
<evidence type="ECO:0000256" key="3">
    <source>
        <dbReference type="ARBA" id="ARBA00006849"/>
    </source>
</evidence>
<comment type="similarity">
    <text evidence="3">Belongs to the xanthine dehydrogenase family.</text>
</comment>
<dbReference type="GO" id="GO:0016491">
    <property type="term" value="F:oxidoreductase activity"/>
    <property type="evidence" value="ECO:0007669"/>
    <property type="project" value="UniProtKB-KW"/>
</dbReference>
<keyword evidence="6" id="KW-0560">Oxidoreductase</keyword>
<feature type="repeat" description="ANK" evidence="10">
    <location>
        <begin position="1212"/>
        <end position="1244"/>
    </location>
</feature>
<sequence length="1679" mass="181638">MAEGALFCEAMVEEVAHHLGLSADVVREANLIKDGERTAYGQKISPCPTLSILKQLRAKADYDERRGLLEEFNRTHRWRKRGLALIPSMYGIAFPAKFLNTAGSQVLVYQDGSVMVAQGGVEMGQGLHTKVAQVVAQAFGIDVKDVNHIETSTDRVANASATSASVGADLNGMAALNACEQILQRLRPLYQEMASGLEWRCVGKDGAPPEDGQELDAEKMGTTPAKLQGLIDALSANKTHFTREEWAAFGVRDVRLKQKHYVVAAGKCYQPTMADFEMVVRRAYILSIPLSATGWYASPWGGEGEHRSSRKGEHQPPADVSTESNAKRGDLFNYHVFSAACVEVEVDVLSGGFDVVRADLLQDVGDSLNPAIDIGQVEGAFVQGMGHWTLEDVSYGDGAHAAVPGGSLFSNCLHRYFVPSAADVPKDFRVALLADSHNPRGVHSSKAVGEPPYALSIAVYFALKSAVNAARFDAGLNRATRLDVPLTMLRIRMACGGLEDPLEAPPPMPLQMPLTAAKEARAAAEFARFFDFQDLLASISSKAVAPLRASWIIRQHARARPMYRRQDLPDEAFFPVEELQTLIDNARRVFGRDGLLIDDACVHWFEAVGTLFLALSYRWLVAGTSDLDGFVLNRVVHFLRSYLHVGQSPLTGQPFQESPLCRKLFAPLGLTDDRGSPMADGGKPLDCAVFWDYSVLFQKRTEPDGKQIEDRDPWKVQRFKKGLAYSQVWYTHAYAVTIMQPDLPVGFNGPSYTQSGWCTAESALSSLIKSNSLRIDIGKFTRNRLFGSNVADEIAESAAGTRMPPLLPSVIKKALQEKTFFNPKADREVVFNLYKDVFDAVVPYQEVLKFAGLRWGHAEAEGLAQALPSFSKLRILDLWNNAIGAAGVRVLLKALVGKSWEGAALIELNLGLNDLGDEGIIELSHTIRGASQQFSRLQKLNLLLNDFGDGAASELGEALCQLSSLTKLYVSGNGVKELERQGTLVTDVAADKEAMWLLRSTAALCARTGSMLREAAQVDEAVGMHQRAISALRLLVELAPLGAEAEARVNEAAVEGLGMVPLRLAKLLLDEPQLNAPWPDLLAELLPRNTAVTDAFVLLAASHLDADRRRYYGTGVASPTAHAQVLGWSQRHQAWRPTQVLDVLPDGSMACSFAEAGIRRALEQRILKPEEVVYVSNGGLGALLRAAAKVGHEPLARSLLEASISPFEADSRGTTALHIATSAGEEAICRLLMSHKASPLTFDATGLRPRSITYMLGHSRIRRLFAPSVSDQDVAIALGQDSTIDATQHLLRKIATGSEEALSNEELTHLKGAAGVTGLMLAARGGHLALVKAFVQHDPEGVHARSAGPPAKDGALKEGDRGCSALDMAAEEGHLEVVNFLLDHGAVAVPTDGSLHSPLTLASQNGHTAVCEALLHRSEPKRLIEFQDSTRDTALMHAAGCGCRTELVDCLLRWGADPNATNSDTWVAIFPASLHGHAEILSALFKAGANVNHVHSAHSKGIALHFCAERGHLEAVQECIKAKAQLDHIRGDGLAAMHLAARRGHELTVQLLLNAGATMELRSETAKKQTHYMLSGSAAAKIAEVQLAPHEGATALHFAAENGHEAVVRLLLNRKVAIDSRRADGSTALHLACSNRWPNCAQLLMNAGADALLQRNDGKTALNIAEQEGLKLSSPEDLL</sequence>
<feature type="compositionally biased region" description="Basic and acidic residues" evidence="11">
    <location>
        <begin position="303"/>
        <end position="316"/>
    </location>
</feature>
<dbReference type="Gene3D" id="3.80.10.10">
    <property type="entry name" value="Ribonuclease Inhibitor"/>
    <property type="match status" value="1"/>
</dbReference>
<dbReference type="SUPFAM" id="SSF56003">
    <property type="entry name" value="Molybdenum cofactor-binding domain"/>
    <property type="match status" value="1"/>
</dbReference>
<keyword evidence="7" id="KW-0408">Iron</keyword>
<protein>
    <recommendedName>
        <fullName evidence="12">Aldehyde oxidase/xanthine dehydrogenase second molybdopterin binding domain-containing protein</fullName>
    </recommendedName>
</protein>
<dbReference type="FunFam" id="3.30.365.10:FF:000002">
    <property type="entry name" value="Xanthine dehydrogenase oxidase"/>
    <property type="match status" value="1"/>
</dbReference>
<keyword evidence="4" id="KW-0001">2Fe-2S</keyword>
<accession>A0A7S2JG02</accession>
<feature type="repeat" description="ANK" evidence="10">
    <location>
        <begin position="1624"/>
        <end position="1656"/>
    </location>
</feature>
<dbReference type="InterPro" id="IPR046867">
    <property type="entry name" value="AldOxase/xan_DH_MoCoBD2"/>
</dbReference>
<dbReference type="PANTHER" id="PTHR45444:SF3">
    <property type="entry name" value="XANTHINE DEHYDROGENASE"/>
    <property type="match status" value="1"/>
</dbReference>
<evidence type="ECO:0000256" key="8">
    <source>
        <dbReference type="ARBA" id="ARBA00023014"/>
    </source>
</evidence>
<feature type="domain" description="Aldehyde oxidase/xanthine dehydrogenase second molybdopterin binding" evidence="12">
    <location>
        <begin position="250"/>
        <end position="425"/>
    </location>
</feature>
<dbReference type="SUPFAM" id="SSF52047">
    <property type="entry name" value="RNI-like"/>
    <property type="match status" value="1"/>
</dbReference>
<evidence type="ECO:0000256" key="2">
    <source>
        <dbReference type="ARBA" id="ARBA00001974"/>
    </source>
</evidence>
<dbReference type="Gene3D" id="1.25.40.20">
    <property type="entry name" value="Ankyrin repeat-containing domain"/>
    <property type="match status" value="4"/>
</dbReference>